<evidence type="ECO:0000256" key="2">
    <source>
        <dbReference type="PIRSR" id="PIRSR000868-1"/>
    </source>
</evidence>
<feature type="domain" description="14-3-3" evidence="3">
    <location>
        <begin position="8"/>
        <end position="249"/>
    </location>
</feature>
<protein>
    <submittedName>
        <fullName evidence="5 6">14-3-3-like protein</fullName>
    </submittedName>
</protein>
<gene>
    <name evidence="5 6" type="primary">LOC101495784</name>
</gene>
<dbReference type="Pfam" id="PF00244">
    <property type="entry name" value="14-3-3"/>
    <property type="match status" value="1"/>
</dbReference>
<dbReference type="Gene3D" id="1.20.190.20">
    <property type="entry name" value="14-3-3 domain"/>
    <property type="match status" value="1"/>
</dbReference>
<feature type="site" description="Interaction with phosphoserine on interacting protein" evidence="2">
    <location>
        <position position="63"/>
    </location>
</feature>
<proteinExistence type="inferred from homology"/>
<sequence>MAPARSPRELNVCMAKLAQKAERYEDMANFMGKVAADADNEELTVEERNLLSVAYSHVIGARRASRRIISSIETDESRGNEDHDIIRDYRSKLESEVVNICDDILNLLESHLIPSAFSGDSKVLYLKMKADYLRYLAELKTGAELKLAADTTIATYKSAQDIANAELPPTHPLRLGLALNFGVFYYEILESPVQAYFIGKKALDEAKSKLKFVGKESLQKSTSIMKCLSDNLIIWTSELQKDGGAAAQPDEPQE</sequence>
<accession>A0A1S3E6K8</accession>
<reference evidence="4" key="1">
    <citation type="journal article" date="2013" name="Nat. Biotechnol.">
        <title>Draft genome sequence of chickpea (Cicer arietinum) provides a resource for trait improvement.</title>
        <authorList>
            <person name="Varshney R.K."/>
            <person name="Song C."/>
            <person name="Saxena R.K."/>
            <person name="Azam S."/>
            <person name="Yu S."/>
            <person name="Sharpe A.G."/>
            <person name="Cannon S."/>
            <person name="Baek J."/>
            <person name="Rosen B.D."/>
            <person name="Tar'an B."/>
            <person name="Millan T."/>
            <person name="Zhang X."/>
            <person name="Ramsay L.D."/>
            <person name="Iwata A."/>
            <person name="Wang Y."/>
            <person name="Nelson W."/>
            <person name="Farmer A.D."/>
            <person name="Gaur P.M."/>
            <person name="Soderlund C."/>
            <person name="Penmetsa R.V."/>
            <person name="Xu C."/>
            <person name="Bharti A.K."/>
            <person name="He W."/>
            <person name="Winter P."/>
            <person name="Zhao S."/>
            <person name="Hane J.K."/>
            <person name="Carrasquilla-Garcia N."/>
            <person name="Condie J.A."/>
            <person name="Upadhyaya H.D."/>
            <person name="Luo M.C."/>
            <person name="Thudi M."/>
            <person name="Gowda C.L."/>
            <person name="Singh N.P."/>
            <person name="Lichtenzveig J."/>
            <person name="Gali K.K."/>
            <person name="Rubio J."/>
            <person name="Nadarajan N."/>
            <person name="Dolezel J."/>
            <person name="Bansal K.C."/>
            <person name="Xu X."/>
            <person name="Edwards D."/>
            <person name="Zhang G."/>
            <person name="Kahl G."/>
            <person name="Gil J."/>
            <person name="Singh K.B."/>
            <person name="Datta S.K."/>
            <person name="Jackson S.A."/>
            <person name="Wang J."/>
            <person name="Cook D.R."/>
        </authorList>
    </citation>
    <scope>NUCLEOTIDE SEQUENCE [LARGE SCALE GENOMIC DNA]</scope>
    <source>
        <strain evidence="4">cv. CDC Frontier</strain>
    </source>
</reference>
<name>A0A1S3E6K8_CICAR</name>
<dbReference type="RefSeq" id="XP_027190675.1">
    <property type="nucleotide sequence ID" value="XM_027334874.1"/>
</dbReference>
<evidence type="ECO:0000313" key="4">
    <source>
        <dbReference type="Proteomes" id="UP000087171"/>
    </source>
</evidence>
<dbReference type="Proteomes" id="UP000087171">
    <property type="component" value="Chromosome Ca5"/>
</dbReference>
<dbReference type="PANTHER" id="PTHR18860">
    <property type="entry name" value="14-3-3 PROTEIN"/>
    <property type="match status" value="1"/>
</dbReference>
<reference evidence="5 6" key="2">
    <citation type="submission" date="2025-04" db="UniProtKB">
        <authorList>
            <consortium name="RefSeq"/>
        </authorList>
    </citation>
    <scope>IDENTIFICATION</scope>
    <source>
        <tissue evidence="5 6">Etiolated seedlings</tissue>
    </source>
</reference>
<evidence type="ECO:0000313" key="5">
    <source>
        <dbReference type="RefSeq" id="XP_012571046.1"/>
    </source>
</evidence>
<evidence type="ECO:0000256" key="1">
    <source>
        <dbReference type="ARBA" id="ARBA00006141"/>
    </source>
</evidence>
<dbReference type="RefSeq" id="XP_012571046.1">
    <property type="nucleotide sequence ID" value="XM_012715592.2"/>
</dbReference>
<dbReference type="OrthoDB" id="10260625at2759"/>
<evidence type="ECO:0000313" key="6">
    <source>
        <dbReference type="RefSeq" id="XP_027190675.1"/>
    </source>
</evidence>
<comment type="similarity">
    <text evidence="1">Belongs to the 14-3-3 family.</text>
</comment>
<evidence type="ECO:0000259" key="3">
    <source>
        <dbReference type="SMART" id="SM00101"/>
    </source>
</evidence>
<dbReference type="SMART" id="SM00101">
    <property type="entry name" value="14_3_3"/>
    <property type="match status" value="1"/>
</dbReference>
<dbReference type="InterPro" id="IPR023410">
    <property type="entry name" value="14-3-3_domain"/>
</dbReference>
<dbReference type="SUPFAM" id="SSF48445">
    <property type="entry name" value="14-3-3 protein"/>
    <property type="match status" value="1"/>
</dbReference>
<dbReference type="AlphaFoldDB" id="A0A1S3E6K8"/>
<dbReference type="STRING" id="3827.A0A1S3E6K8"/>
<feature type="site" description="Interaction with phosphoserine on interacting protein" evidence="2">
    <location>
        <position position="134"/>
    </location>
</feature>
<keyword evidence="4" id="KW-1185">Reference proteome</keyword>
<dbReference type="InterPro" id="IPR036815">
    <property type="entry name" value="14-3-3_dom_sf"/>
</dbReference>
<dbReference type="PIRSF" id="PIRSF000868">
    <property type="entry name" value="14-3-3"/>
    <property type="match status" value="1"/>
</dbReference>
<organism evidence="4 5">
    <name type="scientific">Cicer arietinum</name>
    <name type="common">Chickpea</name>
    <name type="synonym">Garbanzo</name>
    <dbReference type="NCBI Taxonomy" id="3827"/>
    <lineage>
        <taxon>Eukaryota</taxon>
        <taxon>Viridiplantae</taxon>
        <taxon>Streptophyta</taxon>
        <taxon>Embryophyta</taxon>
        <taxon>Tracheophyta</taxon>
        <taxon>Spermatophyta</taxon>
        <taxon>Magnoliopsida</taxon>
        <taxon>eudicotyledons</taxon>
        <taxon>Gunneridae</taxon>
        <taxon>Pentapetalae</taxon>
        <taxon>rosids</taxon>
        <taxon>fabids</taxon>
        <taxon>Fabales</taxon>
        <taxon>Fabaceae</taxon>
        <taxon>Papilionoideae</taxon>
        <taxon>50 kb inversion clade</taxon>
        <taxon>NPAAA clade</taxon>
        <taxon>Hologalegina</taxon>
        <taxon>IRL clade</taxon>
        <taxon>Cicereae</taxon>
        <taxon>Cicer</taxon>
    </lineage>
</organism>
<dbReference type="InterPro" id="IPR000308">
    <property type="entry name" value="14-3-3"/>
</dbReference>
<dbReference type="PRINTS" id="PR00305">
    <property type="entry name" value="1433ZETA"/>
</dbReference>